<dbReference type="EMBL" id="CP104003">
    <property type="protein sequence ID" value="UWM55191.1"/>
    <property type="molecule type" value="Genomic_DNA"/>
</dbReference>
<dbReference type="KEGG" id="ssai:N0B31_02655"/>
<organism evidence="2 3">
    <name type="scientific">Salinirubellus salinus</name>
    <dbReference type="NCBI Taxonomy" id="1364945"/>
    <lineage>
        <taxon>Archaea</taxon>
        <taxon>Methanobacteriati</taxon>
        <taxon>Methanobacteriota</taxon>
        <taxon>Stenosarchaea group</taxon>
        <taxon>Halobacteria</taxon>
        <taxon>Halobacteriales</taxon>
        <taxon>Natronomonadaceae</taxon>
        <taxon>Salinirubellus</taxon>
    </lineage>
</organism>
<dbReference type="Proteomes" id="UP001057580">
    <property type="component" value="Chromosome"/>
</dbReference>
<dbReference type="CDD" id="cd06257">
    <property type="entry name" value="DnaJ"/>
    <property type="match status" value="1"/>
</dbReference>
<dbReference type="GeneID" id="74941287"/>
<evidence type="ECO:0000313" key="2">
    <source>
        <dbReference type="EMBL" id="UWM55191.1"/>
    </source>
</evidence>
<dbReference type="Gene3D" id="1.10.287.110">
    <property type="entry name" value="DnaJ domain"/>
    <property type="match status" value="1"/>
</dbReference>
<evidence type="ECO:0000313" key="3">
    <source>
        <dbReference type="Proteomes" id="UP001057580"/>
    </source>
</evidence>
<keyword evidence="3" id="KW-1185">Reference proteome</keyword>
<proteinExistence type="predicted"/>
<feature type="region of interest" description="Disordered" evidence="1">
    <location>
        <begin position="168"/>
        <end position="197"/>
    </location>
</feature>
<protein>
    <submittedName>
        <fullName evidence="2">J domain-containing protein</fullName>
    </submittedName>
</protein>
<dbReference type="InterPro" id="IPR001623">
    <property type="entry name" value="DnaJ_domain"/>
</dbReference>
<dbReference type="InterPro" id="IPR036869">
    <property type="entry name" value="J_dom_sf"/>
</dbReference>
<name>A0A9E7R3M5_9EURY</name>
<dbReference type="AlphaFoldDB" id="A0A9E7R3M5"/>
<dbReference type="RefSeq" id="WP_260594243.1">
    <property type="nucleotide sequence ID" value="NZ_CP104003.1"/>
</dbReference>
<sequence length="197" mass="22431">MSELDWPEGFERTPDGDRRSYPHGFRVDMRRAFRNIKTQLERMDVDDFRVESGTDHLQDRPWLPYKNAPNQPADPGVVVRWTVDGESFAAPCDRWNNVRDNAQAIAKYLDAKRALDRYGVSTISSEFATQALPSGEDALEAEPPAHIVLGVDPDAGEREVIEAFRERAKETHADTGGSSEEFKRVKRARERMLEGDR</sequence>
<evidence type="ECO:0000256" key="1">
    <source>
        <dbReference type="SAM" id="MobiDB-lite"/>
    </source>
</evidence>
<dbReference type="SUPFAM" id="SSF46565">
    <property type="entry name" value="Chaperone J-domain"/>
    <property type="match status" value="1"/>
</dbReference>
<reference evidence="2" key="1">
    <citation type="submission" date="2022-09" db="EMBL/GenBank/DDBJ databases">
        <title>Diverse halophilic archaea isolated from saline environments.</title>
        <authorList>
            <person name="Cui H.-L."/>
        </authorList>
    </citation>
    <scope>NUCLEOTIDE SEQUENCE</scope>
    <source>
        <strain evidence="2">ZS-35-S2</strain>
    </source>
</reference>
<gene>
    <name evidence="2" type="ORF">N0B31_02655</name>
</gene>
<accession>A0A9E7R3M5</accession>